<dbReference type="EMBL" id="NBNE01013919">
    <property type="protein sequence ID" value="OWY94736.1"/>
    <property type="molecule type" value="Genomic_DNA"/>
</dbReference>
<accession>A0A225UQD0</accession>
<keyword evidence="3" id="KW-1185">Reference proteome</keyword>
<comment type="caution">
    <text evidence="2">The sequence shown here is derived from an EMBL/GenBank/DDBJ whole genome shotgun (WGS) entry which is preliminary data.</text>
</comment>
<protein>
    <submittedName>
        <fullName evidence="2">Uncharacterized protein</fullName>
    </submittedName>
</protein>
<sequence>MSGHYAVDSAWDVRMSIPQTMFEIIRPHELSSWEHAALIEWHRDWQRYVKKIRYHCSTTVETFRKDVATVKGSVKPHRADSSKDGPSRSDAPTAPTRLVPARASQPMRDSHLSPVRPLPHSFRFARGPTGSKNAPRLTGAQREEAQRMFREAKEQCLSVLRSKYARYVTPAGTVCVNGLLEVSYKPDTGVDKSIVPQNIVESQLAVQPMLVATPLNTQVEAEIVNGGIVLCHKKILLNLELSVVAGMGFIRSVPCLILSGDGDNFLLGRDALKGLGIDTTFTTDVDEVPVGDALPVVQEVRAVDDGAKQLVVQAVVNGMPVRYMATAHRILADPLDVWRATISPEPPALVKPLGVTLQVDSRPHRSHRVVMYLSTHNLFVSMWECWLLMVSLSRTMHLAERVPWCRLASKDRAISST</sequence>
<gene>
    <name evidence="2" type="ORF">PHMEG_00035452</name>
</gene>
<evidence type="ECO:0000313" key="2">
    <source>
        <dbReference type="EMBL" id="OWY94736.1"/>
    </source>
</evidence>
<dbReference type="Proteomes" id="UP000198211">
    <property type="component" value="Unassembled WGS sequence"/>
</dbReference>
<evidence type="ECO:0000313" key="3">
    <source>
        <dbReference type="Proteomes" id="UP000198211"/>
    </source>
</evidence>
<dbReference type="AlphaFoldDB" id="A0A225UQD0"/>
<proteinExistence type="predicted"/>
<organism evidence="2 3">
    <name type="scientific">Phytophthora megakarya</name>
    <dbReference type="NCBI Taxonomy" id="4795"/>
    <lineage>
        <taxon>Eukaryota</taxon>
        <taxon>Sar</taxon>
        <taxon>Stramenopiles</taxon>
        <taxon>Oomycota</taxon>
        <taxon>Peronosporomycetes</taxon>
        <taxon>Peronosporales</taxon>
        <taxon>Peronosporaceae</taxon>
        <taxon>Phytophthora</taxon>
    </lineage>
</organism>
<feature type="compositionally biased region" description="Basic and acidic residues" evidence="1">
    <location>
        <begin position="77"/>
        <end position="87"/>
    </location>
</feature>
<feature type="region of interest" description="Disordered" evidence="1">
    <location>
        <begin position="71"/>
        <end position="116"/>
    </location>
</feature>
<name>A0A225UQD0_9STRA</name>
<evidence type="ECO:0000256" key="1">
    <source>
        <dbReference type="SAM" id="MobiDB-lite"/>
    </source>
</evidence>
<reference evidence="3" key="1">
    <citation type="submission" date="2017-03" db="EMBL/GenBank/DDBJ databases">
        <title>Phytopthora megakarya and P. palmivora, two closely related causual agents of cacao black pod achieved similar genome size and gene model numbers by different mechanisms.</title>
        <authorList>
            <person name="Ali S."/>
            <person name="Shao J."/>
            <person name="Larry D.J."/>
            <person name="Kronmiller B."/>
            <person name="Shen D."/>
            <person name="Strem M.D."/>
            <person name="Melnick R.L."/>
            <person name="Guiltinan M.J."/>
            <person name="Tyler B.M."/>
            <person name="Meinhardt L.W."/>
            <person name="Bailey B.A."/>
        </authorList>
    </citation>
    <scope>NUCLEOTIDE SEQUENCE [LARGE SCALE GENOMIC DNA]</scope>
    <source>
        <strain evidence="3">zdho120</strain>
    </source>
</reference>